<gene>
    <name evidence="5" type="primary">LOC113219304</name>
</gene>
<keyword evidence="4" id="KW-1185">Reference proteome</keyword>
<keyword evidence="1" id="KW-0812">Transmembrane</keyword>
<feature type="chain" id="PRO_5044660725" evidence="2">
    <location>
        <begin position="19"/>
        <end position="277"/>
    </location>
</feature>
<accession>A0A8B8HBZ8</accession>
<organism evidence="3">
    <name type="scientific">Apis mellifera</name>
    <name type="common">Honeybee</name>
    <dbReference type="NCBI Taxonomy" id="7460"/>
    <lineage>
        <taxon>Eukaryota</taxon>
        <taxon>Metazoa</taxon>
        <taxon>Ecdysozoa</taxon>
        <taxon>Arthropoda</taxon>
        <taxon>Hexapoda</taxon>
        <taxon>Insecta</taxon>
        <taxon>Pterygota</taxon>
        <taxon>Neoptera</taxon>
        <taxon>Endopterygota</taxon>
        <taxon>Hymenoptera</taxon>
        <taxon>Apocrita</taxon>
        <taxon>Aculeata</taxon>
        <taxon>Apoidea</taxon>
        <taxon>Anthophila</taxon>
        <taxon>Apidae</taxon>
        <taxon>Apis</taxon>
    </lineage>
</organism>
<keyword evidence="1" id="KW-0472">Membrane</keyword>
<name>A0A7M7MVD1_APIME</name>
<feature type="signal peptide" evidence="2">
    <location>
        <begin position="1"/>
        <end position="18"/>
    </location>
</feature>
<evidence type="ECO:0000313" key="3">
    <source>
        <dbReference type="EnsemblMetazoa" id="XP_026301565"/>
    </source>
</evidence>
<dbReference type="KEGG" id="ame:113219304"/>
<dbReference type="RefSeq" id="XP_026301565.1">
    <property type="nucleotide sequence ID" value="XM_026445780.1"/>
</dbReference>
<protein>
    <submittedName>
        <fullName evidence="5">Uncharacterized protein LOC113219304</fullName>
    </submittedName>
</protein>
<dbReference type="OrthoDB" id="7675048at2759"/>
<evidence type="ECO:0000256" key="2">
    <source>
        <dbReference type="SAM" id="SignalP"/>
    </source>
</evidence>
<reference evidence="5" key="2">
    <citation type="submission" date="2025-04" db="UniProtKB">
        <authorList>
            <consortium name="RefSeq"/>
        </authorList>
    </citation>
    <scope>IDENTIFICATION</scope>
    <source>
        <strain evidence="5">DH4</strain>
        <tissue evidence="5">Whole body</tissue>
    </source>
</reference>
<feature type="transmembrane region" description="Helical" evidence="1">
    <location>
        <begin position="206"/>
        <end position="227"/>
    </location>
</feature>
<sequence length="277" mass="32390">MLINILIFKIFLLKTSLAEWIEIPQFSNEEKVYKIPVKQDHFYKFTQKENQFLYTYQNITYKNLKGKQTATNKTGEYDFYKLKNNIKEEPIILKYFNKNETTESLITKEKKEKQYLDKIFIANDIRLLNYLPVDILENVHYTLKSQPASNDGKIQFLKTFENTLISEIEVQLAASTIIARKKRGTDQYDHNYDYEHAAGFPSIEGALMAISFLTFAVYLVRLVMLLFRNMNNSASTTGATLLLGRRKKSVGKLDDDIRMLLKDIHNFSSKFKKKSNI</sequence>
<accession>A0A7M7MVD1</accession>
<reference evidence="3" key="1">
    <citation type="submission" date="2021-01" db="UniProtKB">
        <authorList>
            <consortium name="EnsemblMetazoa"/>
        </authorList>
    </citation>
    <scope>IDENTIFICATION</scope>
    <source>
        <strain evidence="3">DH4</strain>
    </source>
</reference>
<proteinExistence type="predicted"/>
<evidence type="ECO:0000313" key="4">
    <source>
        <dbReference type="Proteomes" id="UP000005203"/>
    </source>
</evidence>
<keyword evidence="1" id="KW-1133">Transmembrane helix</keyword>
<dbReference type="GeneID" id="113219304"/>
<dbReference type="EnsemblMetazoa" id="XM_026445780">
    <property type="protein sequence ID" value="XP_026301565"/>
    <property type="gene ID" value="LOC113219304"/>
</dbReference>
<evidence type="ECO:0000313" key="5">
    <source>
        <dbReference type="RefSeq" id="XP_026301565.1"/>
    </source>
</evidence>
<dbReference type="AlphaFoldDB" id="A0A7M7MVD1"/>
<keyword evidence="2" id="KW-0732">Signal</keyword>
<evidence type="ECO:0000256" key="1">
    <source>
        <dbReference type="SAM" id="Phobius"/>
    </source>
</evidence>
<dbReference type="Proteomes" id="UP000005203">
    <property type="component" value="Linkage group LG16"/>
</dbReference>